<evidence type="ECO:0000256" key="2">
    <source>
        <dbReference type="ARBA" id="ARBA00023270"/>
    </source>
</evidence>
<dbReference type="EMBL" id="CP036261">
    <property type="protein sequence ID" value="QDS90494.1"/>
    <property type="molecule type" value="Genomic_DNA"/>
</dbReference>
<dbReference type="GO" id="GO:0019262">
    <property type="term" value="P:N-acetylneuraminate catabolic process"/>
    <property type="evidence" value="ECO:0007669"/>
    <property type="project" value="TreeGrafter"/>
</dbReference>
<dbReference type="SUPFAM" id="SSF51569">
    <property type="entry name" value="Aldolase"/>
    <property type="match status" value="1"/>
</dbReference>
<dbReference type="EC" id="4.3.3.7" evidence="6"/>
<dbReference type="GO" id="GO:0008840">
    <property type="term" value="F:4-hydroxy-tetrahydrodipicolinate synthase activity"/>
    <property type="evidence" value="ECO:0007669"/>
    <property type="project" value="UniProtKB-EC"/>
</dbReference>
<dbReference type="AlphaFoldDB" id="A0A517M6I9"/>
<evidence type="ECO:0000256" key="4">
    <source>
        <dbReference type="PIRSR" id="PIRSR001365-1"/>
    </source>
</evidence>
<dbReference type="RefSeq" id="WP_145348303.1">
    <property type="nucleotide sequence ID" value="NZ_CP036261.1"/>
</dbReference>
<proteinExistence type="inferred from homology"/>
<sequence>MKTSRFPAPLSGIVPPLVTPLTAPDSLHHHGLDSLLEHLISGGVSGVFLLGTCGEGPALPFKLQCELIERACSQVDNRVPVLVGVSSPSLEDSVGLAEHAADCGASAIVSTLPYYFATAEEHQAGHLVRLARRSPIPLVVYNMPACVHQTISIRTLQRLADEPNIAGFKDSGGDMQRFRQYCDLAIARRPEWCRLVGPEHLLAEAIAAGGTGGVNGGANVCPSLFHRIYQAAVAEDAVALRRLQKQADVLGRLYGQPETIGSVILGLKMALGLLGICEHHTTELFAPPTNEQWKATESVLAQLATWGLASV</sequence>
<feature type="binding site" evidence="5">
    <location>
        <position position="214"/>
    </location>
    <ligand>
        <name>pyruvate</name>
        <dbReference type="ChEBI" id="CHEBI:15361"/>
    </ligand>
</feature>
<gene>
    <name evidence="6" type="primary">dapA_6</name>
    <name evidence="6" type="ORF">EC9_47030</name>
</gene>
<dbReference type="PROSITE" id="PS00666">
    <property type="entry name" value="DHDPS_2"/>
    <property type="match status" value="1"/>
</dbReference>
<organism evidence="6 7">
    <name type="scientific">Rosistilla ulvae</name>
    <dbReference type="NCBI Taxonomy" id="1930277"/>
    <lineage>
        <taxon>Bacteria</taxon>
        <taxon>Pseudomonadati</taxon>
        <taxon>Planctomycetota</taxon>
        <taxon>Planctomycetia</taxon>
        <taxon>Pirellulales</taxon>
        <taxon>Pirellulaceae</taxon>
        <taxon>Rosistilla</taxon>
    </lineage>
</organism>
<comment type="similarity">
    <text evidence="3">Belongs to the DapA family.</text>
</comment>
<dbReference type="GO" id="GO:0005829">
    <property type="term" value="C:cytosol"/>
    <property type="evidence" value="ECO:0007669"/>
    <property type="project" value="TreeGrafter"/>
</dbReference>
<keyword evidence="2" id="KW-0704">Schiff base</keyword>
<keyword evidence="7" id="KW-1185">Reference proteome</keyword>
<evidence type="ECO:0000256" key="5">
    <source>
        <dbReference type="PIRSR" id="PIRSR001365-2"/>
    </source>
</evidence>
<dbReference type="PIRSF" id="PIRSF001365">
    <property type="entry name" value="DHDPS"/>
    <property type="match status" value="1"/>
</dbReference>
<feature type="active site" description="Schiff-base intermediate with substrate" evidence="4">
    <location>
        <position position="169"/>
    </location>
</feature>
<name>A0A517M6I9_9BACT</name>
<keyword evidence="1 3" id="KW-0456">Lyase</keyword>
<evidence type="ECO:0000256" key="1">
    <source>
        <dbReference type="ARBA" id="ARBA00023239"/>
    </source>
</evidence>
<evidence type="ECO:0000313" key="6">
    <source>
        <dbReference type="EMBL" id="QDS90494.1"/>
    </source>
</evidence>
<protein>
    <submittedName>
        <fullName evidence="6">4-hydroxy-tetrahydrodipicolinate synthase</fullName>
        <ecNumber evidence="6">4.3.3.7</ecNumber>
    </submittedName>
</protein>
<dbReference type="InterPro" id="IPR013785">
    <property type="entry name" value="Aldolase_TIM"/>
</dbReference>
<reference evidence="6 7" key="1">
    <citation type="submission" date="2019-02" db="EMBL/GenBank/DDBJ databases">
        <title>Deep-cultivation of Planctomycetes and their phenomic and genomic characterization uncovers novel biology.</title>
        <authorList>
            <person name="Wiegand S."/>
            <person name="Jogler M."/>
            <person name="Boedeker C."/>
            <person name="Pinto D."/>
            <person name="Vollmers J."/>
            <person name="Rivas-Marin E."/>
            <person name="Kohn T."/>
            <person name="Peeters S.H."/>
            <person name="Heuer A."/>
            <person name="Rast P."/>
            <person name="Oberbeckmann S."/>
            <person name="Bunk B."/>
            <person name="Jeske O."/>
            <person name="Meyerdierks A."/>
            <person name="Storesund J.E."/>
            <person name="Kallscheuer N."/>
            <person name="Luecker S."/>
            <person name="Lage O.M."/>
            <person name="Pohl T."/>
            <person name="Merkel B.J."/>
            <person name="Hornburger P."/>
            <person name="Mueller R.-W."/>
            <person name="Bruemmer F."/>
            <person name="Labrenz M."/>
            <person name="Spormann A.M."/>
            <person name="Op den Camp H."/>
            <person name="Overmann J."/>
            <person name="Amann R."/>
            <person name="Jetten M.S.M."/>
            <person name="Mascher T."/>
            <person name="Medema M.H."/>
            <person name="Devos D.P."/>
            <person name="Kaster A.-K."/>
            <person name="Ovreas L."/>
            <person name="Rohde M."/>
            <person name="Galperin M.Y."/>
            <person name="Jogler C."/>
        </authorList>
    </citation>
    <scope>NUCLEOTIDE SEQUENCE [LARGE SCALE GENOMIC DNA]</scope>
    <source>
        <strain evidence="6 7">EC9</strain>
    </source>
</reference>
<dbReference type="PRINTS" id="PR00146">
    <property type="entry name" value="DHPICSNTHASE"/>
</dbReference>
<feature type="active site" description="Proton donor/acceptor" evidence="4">
    <location>
        <position position="141"/>
    </location>
</feature>
<dbReference type="OrthoDB" id="9782828at2"/>
<accession>A0A517M6I9</accession>
<dbReference type="CDD" id="cd00408">
    <property type="entry name" value="DHDPS-like"/>
    <property type="match status" value="1"/>
</dbReference>
<dbReference type="GO" id="GO:0008747">
    <property type="term" value="F:N-acetylneuraminate lyase activity"/>
    <property type="evidence" value="ECO:0007669"/>
    <property type="project" value="TreeGrafter"/>
</dbReference>
<dbReference type="PANTHER" id="PTHR42849:SF1">
    <property type="entry name" value="N-ACETYLNEURAMINATE LYASE"/>
    <property type="match status" value="1"/>
</dbReference>
<dbReference type="Pfam" id="PF00701">
    <property type="entry name" value="DHDPS"/>
    <property type="match status" value="1"/>
</dbReference>
<dbReference type="Gene3D" id="3.20.20.70">
    <property type="entry name" value="Aldolase class I"/>
    <property type="match status" value="1"/>
</dbReference>
<dbReference type="KEGG" id="ruv:EC9_47030"/>
<dbReference type="Proteomes" id="UP000319557">
    <property type="component" value="Chromosome"/>
</dbReference>
<dbReference type="SMART" id="SM01130">
    <property type="entry name" value="DHDPS"/>
    <property type="match status" value="1"/>
</dbReference>
<evidence type="ECO:0000256" key="3">
    <source>
        <dbReference type="PIRNR" id="PIRNR001365"/>
    </source>
</evidence>
<evidence type="ECO:0000313" key="7">
    <source>
        <dbReference type="Proteomes" id="UP000319557"/>
    </source>
</evidence>
<dbReference type="InterPro" id="IPR002220">
    <property type="entry name" value="DapA-like"/>
</dbReference>
<dbReference type="InterPro" id="IPR020625">
    <property type="entry name" value="Schiff_base-form_aldolases_AS"/>
</dbReference>
<dbReference type="PANTHER" id="PTHR42849">
    <property type="entry name" value="N-ACETYLNEURAMINATE LYASE"/>
    <property type="match status" value="1"/>
</dbReference>